<gene>
    <name evidence="4" type="ORF">TCHU04912_LOCUS15540</name>
</gene>
<dbReference type="InterPro" id="IPR019734">
    <property type="entry name" value="TPR_rpt"/>
</dbReference>
<dbReference type="GO" id="GO:0072380">
    <property type="term" value="C:TRC complex"/>
    <property type="evidence" value="ECO:0007669"/>
    <property type="project" value="TreeGrafter"/>
</dbReference>
<dbReference type="InterPro" id="IPR047150">
    <property type="entry name" value="SGT"/>
</dbReference>
<keyword evidence="2 3" id="KW-0802">TPR repeat</keyword>
<evidence type="ECO:0000313" key="4">
    <source>
        <dbReference type="EMBL" id="CAD9213301.1"/>
    </source>
</evidence>
<evidence type="ECO:0000256" key="2">
    <source>
        <dbReference type="ARBA" id="ARBA00022803"/>
    </source>
</evidence>
<dbReference type="GO" id="GO:0016020">
    <property type="term" value="C:membrane"/>
    <property type="evidence" value="ECO:0007669"/>
    <property type="project" value="TreeGrafter"/>
</dbReference>
<evidence type="ECO:0000256" key="1">
    <source>
        <dbReference type="ARBA" id="ARBA00022737"/>
    </source>
</evidence>
<organism evidence="4">
    <name type="scientific">Tetraselmis chuii</name>
    <dbReference type="NCBI Taxonomy" id="63592"/>
    <lineage>
        <taxon>Eukaryota</taxon>
        <taxon>Viridiplantae</taxon>
        <taxon>Chlorophyta</taxon>
        <taxon>core chlorophytes</taxon>
        <taxon>Chlorodendrophyceae</taxon>
        <taxon>Chlorodendrales</taxon>
        <taxon>Chlorodendraceae</taxon>
        <taxon>Tetraselmis</taxon>
    </lineage>
</organism>
<evidence type="ECO:0008006" key="5">
    <source>
        <dbReference type="Google" id="ProtNLM"/>
    </source>
</evidence>
<protein>
    <recommendedName>
        <fullName evidence="5">Tetratricopeptide repeat protein</fullName>
    </recommendedName>
</protein>
<evidence type="ECO:0000256" key="3">
    <source>
        <dbReference type="PROSITE-ProRule" id="PRU00339"/>
    </source>
</evidence>
<feature type="repeat" description="TPR" evidence="3">
    <location>
        <begin position="88"/>
        <end position="121"/>
    </location>
</feature>
<reference evidence="4" key="1">
    <citation type="submission" date="2021-01" db="EMBL/GenBank/DDBJ databases">
        <authorList>
            <person name="Corre E."/>
            <person name="Pelletier E."/>
            <person name="Niang G."/>
            <person name="Scheremetjew M."/>
            <person name="Finn R."/>
            <person name="Kale V."/>
            <person name="Holt S."/>
            <person name="Cochrane G."/>
            <person name="Meng A."/>
            <person name="Brown T."/>
            <person name="Cohen L."/>
        </authorList>
    </citation>
    <scope>NUCLEOTIDE SEQUENCE</scope>
    <source>
        <strain evidence="4">PLY429</strain>
    </source>
</reference>
<dbReference type="PANTHER" id="PTHR45831:SF2">
    <property type="entry name" value="LD24721P"/>
    <property type="match status" value="1"/>
</dbReference>
<dbReference type="PANTHER" id="PTHR45831">
    <property type="entry name" value="LD24721P"/>
    <property type="match status" value="1"/>
</dbReference>
<dbReference type="SUPFAM" id="SSF48452">
    <property type="entry name" value="TPR-like"/>
    <property type="match status" value="1"/>
</dbReference>
<dbReference type="InterPro" id="IPR011990">
    <property type="entry name" value="TPR-like_helical_dom_sf"/>
</dbReference>
<dbReference type="SMART" id="SM00028">
    <property type="entry name" value="TPR"/>
    <property type="match status" value="3"/>
</dbReference>
<dbReference type="PROSITE" id="PS50005">
    <property type="entry name" value="TPR"/>
    <property type="match status" value="1"/>
</dbReference>
<name>A0A7S1T031_9CHLO</name>
<accession>A0A7S1T031</accession>
<proteinExistence type="predicted"/>
<dbReference type="GO" id="GO:0060090">
    <property type="term" value="F:molecular adaptor activity"/>
    <property type="evidence" value="ECO:0007669"/>
    <property type="project" value="TreeGrafter"/>
</dbReference>
<dbReference type="EMBL" id="HBGG01029912">
    <property type="protein sequence ID" value="CAD9213301.1"/>
    <property type="molecule type" value="Transcribed_RNA"/>
</dbReference>
<dbReference type="GO" id="GO:0006620">
    <property type="term" value="P:post-translational protein targeting to endoplasmic reticulum membrane"/>
    <property type="evidence" value="ECO:0007669"/>
    <property type="project" value="TreeGrafter"/>
</dbReference>
<sequence>MDAAADAMWAVFLRSSNARVNALMQTGVQLMQSGDLRGALRVFTEITAAEPTFAEGYNKRATVLYMMARLEESVADCEVVVGLQPLHFGALSGMGLCLYKLGDLPAALAAFDRTLAVHPGLTEIRKLAEQVRARLADEQAGR</sequence>
<dbReference type="AlphaFoldDB" id="A0A7S1T031"/>
<keyword evidence="1" id="KW-0677">Repeat</keyword>
<dbReference type="Gene3D" id="1.25.40.10">
    <property type="entry name" value="Tetratricopeptide repeat domain"/>
    <property type="match status" value="1"/>
</dbReference>